<dbReference type="GeneID" id="26625874"/>
<reference evidence="1 2" key="1">
    <citation type="submission" date="2015-06" db="EMBL/GenBank/DDBJ databases">
        <authorList>
            <person name="Alford R.F."/>
            <person name="Ferguson J.R."/>
            <person name="Griffin W.B."/>
            <person name="Guertin S.W."/>
            <person name="Mascioli J.B."/>
            <person name="Mishra N."/>
            <person name="Munoz M.J."/>
            <person name="Parrella L.E."/>
            <person name="Poss L.M."/>
            <person name="Ranjan D."/>
            <person name="Sack Q.V."/>
            <person name="Sentis A.J."/>
            <person name="Sopp T.K."/>
            <person name="Thomas A."/>
            <person name="Wienbar S.R."/>
            <person name="Woolford M."/>
            <person name="Forsyth K.S."/>
            <person name="Chandra V.M."/>
            <person name="Braun M.A."/>
            <person name="Jarvik J."/>
            <person name="Lopez A.J."/>
            <person name="Bradley K.W."/>
            <person name="Asai D.J."/>
            <person name="Bowman C.A."/>
            <person name="Russell D.A."/>
            <person name="Pope W.H."/>
            <person name="Jacobs-Sera D."/>
            <person name="Hendrix R.W."/>
            <person name="Hatfull G.F."/>
        </authorList>
    </citation>
    <scope>NUCLEOTIDE SEQUENCE [LARGE SCALE GENOMIC DNA]</scope>
</reference>
<dbReference type="Pfam" id="PF25681">
    <property type="entry name" value="Phage_TTP_17"/>
    <property type="match status" value="1"/>
</dbReference>
<dbReference type="EMBL" id="KT004677">
    <property type="protein sequence ID" value="AKU42371.1"/>
    <property type="molecule type" value="Genomic_DNA"/>
</dbReference>
<gene>
    <name evidence="1" type="ORF">UNIONJACK_19</name>
</gene>
<organism evidence="1 2">
    <name type="scientific">Mycobacterium phage UnionJack</name>
    <dbReference type="NCBI Taxonomy" id="1673876"/>
    <lineage>
        <taxon>Viruses</taxon>
        <taxon>Duplodnaviria</taxon>
        <taxon>Heunggongvirae</taxon>
        <taxon>Uroviricota</taxon>
        <taxon>Caudoviricetes</taxon>
        <taxon>Benedictvirus</taxon>
        <taxon>Benedictvirus unionjack</taxon>
    </lineage>
</organism>
<protein>
    <submittedName>
        <fullName evidence="1">Major tail protein</fullName>
    </submittedName>
</protein>
<dbReference type="RefSeq" id="YP_009198791.1">
    <property type="nucleotide sequence ID" value="NC_028802.1"/>
</dbReference>
<sequence>MAQNDAAVLTAAVGYAFIANPGTPAPTPEELATLDPETFGSKVVTISGTPTAEFDLGIEDAVIEDIPSTANAAVLQVAIEEVLGEGAVLVSGTSLTSGLDITFIGPYQGVDVDVDATDTNVSVTTKTNINGWSPVGHTSENDMPEFGYEGGDTEVRNTWQKKKLREIQTEEPIDYLTMFLHQFDTQSFELYYGKNAANTPGVFGVDGITKPVEKALLVIIVDGDEQVGFYAAKASIKRDDAIQLPNDDFAALPVRATFLKMAGRRLFDWISKKLFR</sequence>
<accession>A0A0K1LIN6</accession>
<dbReference type="Proteomes" id="UP000202614">
    <property type="component" value="Segment"/>
</dbReference>
<dbReference type="KEGG" id="vg:26625874"/>
<name>A0A0K1LIN6_9CAUD</name>
<proteinExistence type="predicted"/>
<evidence type="ECO:0000313" key="1">
    <source>
        <dbReference type="EMBL" id="AKU42371.1"/>
    </source>
</evidence>
<dbReference type="OrthoDB" id="6201at10239"/>
<dbReference type="InterPro" id="IPR058154">
    <property type="entry name" value="Bxb1_TTP-like"/>
</dbReference>
<keyword evidence="2" id="KW-1185">Reference proteome</keyword>
<evidence type="ECO:0000313" key="2">
    <source>
        <dbReference type="Proteomes" id="UP000202614"/>
    </source>
</evidence>